<accession>A0A428ZG47</accession>
<evidence type="ECO:0000259" key="5">
    <source>
        <dbReference type="PROSITE" id="PS50977"/>
    </source>
</evidence>
<evidence type="ECO:0000256" key="4">
    <source>
        <dbReference type="PROSITE-ProRule" id="PRU00335"/>
    </source>
</evidence>
<sequence length="200" mass="21778">MDEVLPGVVRLREQREALTKHTILRAARELFAERGYANTPVRLLAQRAGVALQTVYATYGSKAGVLAGMPDLLDHEAGVVDLFASRDSIDDPVELVGLLAKIARQIRERGGDIIKIMKSGAAVGGAEILAEGHRRRRLGVLSILERVETLGALGLPHDRAADIAVALMTDEVCDVLVDQGGWSYQEYEDWLKATLAKQLL</sequence>
<dbReference type="GO" id="GO:0003700">
    <property type="term" value="F:DNA-binding transcription factor activity"/>
    <property type="evidence" value="ECO:0007669"/>
    <property type="project" value="TreeGrafter"/>
</dbReference>
<keyword evidence="3" id="KW-0804">Transcription</keyword>
<dbReference type="InterPro" id="IPR050109">
    <property type="entry name" value="HTH-type_TetR-like_transc_reg"/>
</dbReference>
<evidence type="ECO:0000256" key="1">
    <source>
        <dbReference type="ARBA" id="ARBA00023015"/>
    </source>
</evidence>
<reference evidence="6 7" key="1">
    <citation type="submission" date="2018-05" db="EMBL/GenBank/DDBJ databases">
        <title>Evolution of GPA BGCs.</title>
        <authorList>
            <person name="Waglechner N."/>
            <person name="Wright G.D."/>
        </authorList>
    </citation>
    <scope>NUCLEOTIDE SEQUENCE [LARGE SCALE GENOMIC DNA]</scope>
    <source>
        <strain evidence="6 7">A82846</strain>
    </source>
</reference>
<dbReference type="AlphaFoldDB" id="A0A428ZG47"/>
<dbReference type="GO" id="GO:0000976">
    <property type="term" value="F:transcription cis-regulatory region binding"/>
    <property type="evidence" value="ECO:0007669"/>
    <property type="project" value="TreeGrafter"/>
</dbReference>
<dbReference type="InterPro" id="IPR009057">
    <property type="entry name" value="Homeodomain-like_sf"/>
</dbReference>
<dbReference type="EMBL" id="QHKI01000007">
    <property type="protein sequence ID" value="RSM87036.1"/>
    <property type="molecule type" value="Genomic_DNA"/>
</dbReference>
<evidence type="ECO:0000313" key="7">
    <source>
        <dbReference type="Proteomes" id="UP000287547"/>
    </source>
</evidence>
<dbReference type="SUPFAM" id="SSF46689">
    <property type="entry name" value="Homeodomain-like"/>
    <property type="match status" value="1"/>
</dbReference>
<dbReference type="PROSITE" id="PS50977">
    <property type="entry name" value="HTH_TETR_2"/>
    <property type="match status" value="1"/>
</dbReference>
<gene>
    <name evidence="6" type="ORF">DMH04_12470</name>
</gene>
<comment type="caution">
    <text evidence="6">The sequence shown here is derived from an EMBL/GenBank/DDBJ whole genome shotgun (WGS) entry which is preliminary data.</text>
</comment>
<feature type="domain" description="HTH tetR-type" evidence="5">
    <location>
        <begin position="17"/>
        <end position="77"/>
    </location>
</feature>
<keyword evidence="2 4" id="KW-0238">DNA-binding</keyword>
<dbReference type="PANTHER" id="PTHR30055:SF234">
    <property type="entry name" value="HTH-TYPE TRANSCRIPTIONAL REGULATOR BETI"/>
    <property type="match status" value="1"/>
</dbReference>
<protein>
    <submittedName>
        <fullName evidence="6">TetR/AcrR family transcriptional regulator</fullName>
    </submittedName>
</protein>
<dbReference type="Pfam" id="PF00440">
    <property type="entry name" value="TetR_N"/>
    <property type="match status" value="1"/>
</dbReference>
<dbReference type="PRINTS" id="PR00455">
    <property type="entry name" value="HTHTETR"/>
</dbReference>
<keyword evidence="1" id="KW-0805">Transcription regulation</keyword>
<proteinExistence type="predicted"/>
<feature type="DNA-binding region" description="H-T-H motif" evidence="4">
    <location>
        <begin position="40"/>
        <end position="59"/>
    </location>
</feature>
<dbReference type="Proteomes" id="UP000287547">
    <property type="component" value="Unassembled WGS sequence"/>
</dbReference>
<dbReference type="OrthoDB" id="4823039at2"/>
<name>A0A428ZG47_KIBAR</name>
<evidence type="ECO:0000256" key="3">
    <source>
        <dbReference type="ARBA" id="ARBA00023163"/>
    </source>
</evidence>
<evidence type="ECO:0000313" key="6">
    <source>
        <dbReference type="EMBL" id="RSM87036.1"/>
    </source>
</evidence>
<dbReference type="PANTHER" id="PTHR30055">
    <property type="entry name" value="HTH-TYPE TRANSCRIPTIONAL REGULATOR RUTR"/>
    <property type="match status" value="1"/>
</dbReference>
<dbReference type="Gene3D" id="1.10.357.10">
    <property type="entry name" value="Tetracycline Repressor, domain 2"/>
    <property type="match status" value="1"/>
</dbReference>
<dbReference type="InterPro" id="IPR001647">
    <property type="entry name" value="HTH_TetR"/>
</dbReference>
<organism evidence="6 7">
    <name type="scientific">Kibdelosporangium aridum</name>
    <dbReference type="NCBI Taxonomy" id="2030"/>
    <lineage>
        <taxon>Bacteria</taxon>
        <taxon>Bacillati</taxon>
        <taxon>Actinomycetota</taxon>
        <taxon>Actinomycetes</taxon>
        <taxon>Pseudonocardiales</taxon>
        <taxon>Pseudonocardiaceae</taxon>
        <taxon>Kibdelosporangium</taxon>
    </lineage>
</organism>
<dbReference type="RefSeq" id="WP_037263481.1">
    <property type="nucleotide sequence ID" value="NZ_QHKI01000007.1"/>
</dbReference>
<evidence type="ECO:0000256" key="2">
    <source>
        <dbReference type="ARBA" id="ARBA00023125"/>
    </source>
</evidence>